<keyword evidence="1" id="KW-0812">Transmembrane</keyword>
<evidence type="ECO:0000256" key="1">
    <source>
        <dbReference type="SAM" id="Phobius"/>
    </source>
</evidence>
<name>A0ABW2T171_9ACTN</name>
<proteinExistence type="predicted"/>
<organism evidence="2 3">
    <name type="scientific">Streptosporangium amethystogenes subsp. fukuiense</name>
    <dbReference type="NCBI Taxonomy" id="698418"/>
    <lineage>
        <taxon>Bacteria</taxon>
        <taxon>Bacillati</taxon>
        <taxon>Actinomycetota</taxon>
        <taxon>Actinomycetes</taxon>
        <taxon>Streptosporangiales</taxon>
        <taxon>Streptosporangiaceae</taxon>
        <taxon>Streptosporangium</taxon>
    </lineage>
</organism>
<evidence type="ECO:0000313" key="3">
    <source>
        <dbReference type="Proteomes" id="UP001596514"/>
    </source>
</evidence>
<protein>
    <submittedName>
        <fullName evidence="2">Uncharacterized protein</fullName>
    </submittedName>
</protein>
<dbReference type="RefSeq" id="WP_343964617.1">
    <property type="nucleotide sequence ID" value="NZ_BAAAGK010000023.1"/>
</dbReference>
<keyword evidence="3" id="KW-1185">Reference proteome</keyword>
<evidence type="ECO:0000313" key="2">
    <source>
        <dbReference type="EMBL" id="MFC7602133.1"/>
    </source>
</evidence>
<gene>
    <name evidence="2" type="ORF">ACFQVD_18700</name>
</gene>
<feature type="transmembrane region" description="Helical" evidence="1">
    <location>
        <begin position="42"/>
        <end position="65"/>
    </location>
</feature>
<accession>A0ABW2T171</accession>
<sequence length="73" mass="7826">MDMRTRDSASGGGRRRAGLAITLVELLLKASGGKVNGKFLAAVAVVAIVVVAGFLLFRLLMLDVIMQVVEQRR</sequence>
<keyword evidence="1" id="KW-0472">Membrane</keyword>
<dbReference type="EMBL" id="JBHTEE010000001">
    <property type="protein sequence ID" value="MFC7602133.1"/>
    <property type="molecule type" value="Genomic_DNA"/>
</dbReference>
<comment type="caution">
    <text evidence="2">The sequence shown here is derived from an EMBL/GenBank/DDBJ whole genome shotgun (WGS) entry which is preliminary data.</text>
</comment>
<dbReference type="Proteomes" id="UP001596514">
    <property type="component" value="Unassembled WGS sequence"/>
</dbReference>
<reference evidence="3" key="1">
    <citation type="journal article" date="2019" name="Int. J. Syst. Evol. Microbiol.">
        <title>The Global Catalogue of Microorganisms (GCM) 10K type strain sequencing project: providing services to taxonomists for standard genome sequencing and annotation.</title>
        <authorList>
            <consortium name="The Broad Institute Genomics Platform"/>
            <consortium name="The Broad Institute Genome Sequencing Center for Infectious Disease"/>
            <person name="Wu L."/>
            <person name="Ma J."/>
        </authorList>
    </citation>
    <scope>NUCLEOTIDE SEQUENCE [LARGE SCALE GENOMIC DNA]</scope>
    <source>
        <strain evidence="3">JCM 10083</strain>
    </source>
</reference>
<keyword evidence="1" id="KW-1133">Transmembrane helix</keyword>